<gene>
    <name evidence="2" type="ORF">RS86_03111</name>
</gene>
<dbReference type="STRING" id="582680.RS86_03111"/>
<dbReference type="EMBL" id="JYIX01000038">
    <property type="protein sequence ID" value="KJL31831.1"/>
    <property type="molecule type" value="Genomic_DNA"/>
</dbReference>
<sequence>MEGDPIAMTTDTERIEVLEREIERMQTVIDFLQVTFAHEPKRKNRFRRVIRHAEGKIDGIRFALETIRSSPPDPEGRPSA</sequence>
<feature type="coiled-coil region" evidence="1">
    <location>
        <begin position="8"/>
        <end position="35"/>
    </location>
</feature>
<evidence type="ECO:0000313" key="2">
    <source>
        <dbReference type="EMBL" id="KJL31831.1"/>
    </source>
</evidence>
<protein>
    <submittedName>
        <fullName evidence="2">Uncharacterized protein</fullName>
    </submittedName>
</protein>
<proteinExistence type="predicted"/>
<keyword evidence="3" id="KW-1185">Reference proteome</keyword>
<dbReference type="AlphaFoldDB" id="A0A0F0LJY3"/>
<dbReference type="PATRIC" id="fig|582680.6.peg.3190"/>
<organism evidence="2 3">
    <name type="scientific">Microbacterium azadirachtae</name>
    <dbReference type="NCBI Taxonomy" id="582680"/>
    <lineage>
        <taxon>Bacteria</taxon>
        <taxon>Bacillati</taxon>
        <taxon>Actinomycetota</taxon>
        <taxon>Actinomycetes</taxon>
        <taxon>Micrococcales</taxon>
        <taxon>Microbacteriaceae</taxon>
        <taxon>Microbacterium</taxon>
    </lineage>
</organism>
<reference evidence="2 3" key="1">
    <citation type="submission" date="2015-02" db="EMBL/GenBank/DDBJ databases">
        <title>Draft genome sequences of ten Microbacterium spp. with emphasis on heavy metal contaminated environments.</title>
        <authorList>
            <person name="Corretto E."/>
        </authorList>
    </citation>
    <scope>NUCLEOTIDE SEQUENCE [LARGE SCALE GENOMIC DNA]</scope>
    <source>
        <strain evidence="2 3">ARN176</strain>
    </source>
</reference>
<evidence type="ECO:0000256" key="1">
    <source>
        <dbReference type="SAM" id="Coils"/>
    </source>
</evidence>
<keyword evidence="1" id="KW-0175">Coiled coil</keyword>
<dbReference type="Proteomes" id="UP000033740">
    <property type="component" value="Unassembled WGS sequence"/>
</dbReference>
<name>A0A0F0LJY3_9MICO</name>
<evidence type="ECO:0000313" key="3">
    <source>
        <dbReference type="Proteomes" id="UP000033740"/>
    </source>
</evidence>
<accession>A0A0F0LJY3</accession>
<comment type="caution">
    <text evidence="2">The sequence shown here is derived from an EMBL/GenBank/DDBJ whole genome shotgun (WGS) entry which is preliminary data.</text>
</comment>